<dbReference type="PANTHER" id="PTHR34067">
    <property type="entry name" value="OS04G0193200 PROTEIN"/>
    <property type="match status" value="1"/>
</dbReference>
<feature type="region of interest" description="Disordered" evidence="6">
    <location>
        <begin position="119"/>
        <end position="163"/>
    </location>
</feature>
<evidence type="ECO:0000256" key="3">
    <source>
        <dbReference type="ARBA" id="ARBA00023125"/>
    </source>
</evidence>
<name>A0AA38LII6_TAXCH</name>
<evidence type="ECO:0000313" key="9">
    <source>
        <dbReference type="Proteomes" id="UP000824469"/>
    </source>
</evidence>
<dbReference type="GO" id="GO:0005634">
    <property type="term" value="C:nucleus"/>
    <property type="evidence" value="ECO:0007669"/>
    <property type="project" value="UniProtKB-SubCell"/>
</dbReference>
<gene>
    <name evidence="8" type="ORF">KI387_005279</name>
</gene>
<comment type="subcellular location">
    <subcellularLocation>
        <location evidence="1">Nucleus</location>
    </subcellularLocation>
</comment>
<keyword evidence="2" id="KW-0805">Transcription regulation</keyword>
<reference evidence="8 9" key="1">
    <citation type="journal article" date="2021" name="Nat. Plants">
        <title>The Taxus genome provides insights into paclitaxel biosynthesis.</title>
        <authorList>
            <person name="Xiong X."/>
            <person name="Gou J."/>
            <person name="Liao Q."/>
            <person name="Li Y."/>
            <person name="Zhou Q."/>
            <person name="Bi G."/>
            <person name="Li C."/>
            <person name="Du R."/>
            <person name="Wang X."/>
            <person name="Sun T."/>
            <person name="Guo L."/>
            <person name="Liang H."/>
            <person name="Lu P."/>
            <person name="Wu Y."/>
            <person name="Zhang Z."/>
            <person name="Ro D.K."/>
            <person name="Shang Y."/>
            <person name="Huang S."/>
            <person name="Yan J."/>
        </authorList>
    </citation>
    <scope>NUCLEOTIDE SEQUENCE [LARGE SCALE GENOMIC DNA]</scope>
    <source>
        <strain evidence="8">Ta-2019</strain>
    </source>
</reference>
<dbReference type="AlphaFoldDB" id="A0AA38LII6"/>
<dbReference type="EMBL" id="JAHRHJ020000002">
    <property type="protein sequence ID" value="KAH9325101.1"/>
    <property type="molecule type" value="Genomic_DNA"/>
</dbReference>
<dbReference type="InterPro" id="IPR001739">
    <property type="entry name" value="Methyl_CpG_DNA-bd"/>
</dbReference>
<dbReference type="Pfam" id="PF01429">
    <property type="entry name" value="MBD"/>
    <property type="match status" value="1"/>
</dbReference>
<feature type="domain" description="MBD" evidence="7">
    <location>
        <begin position="55"/>
        <end position="129"/>
    </location>
</feature>
<proteinExistence type="predicted"/>
<feature type="region of interest" description="Disordered" evidence="6">
    <location>
        <begin position="19"/>
        <end position="55"/>
    </location>
</feature>
<evidence type="ECO:0000259" key="7">
    <source>
        <dbReference type="PROSITE" id="PS50982"/>
    </source>
</evidence>
<feature type="non-terminal residue" evidence="8">
    <location>
        <position position="207"/>
    </location>
</feature>
<dbReference type="SUPFAM" id="SSF54171">
    <property type="entry name" value="DNA-binding domain"/>
    <property type="match status" value="1"/>
</dbReference>
<feature type="compositionally biased region" description="Basic and acidic residues" evidence="6">
    <location>
        <begin position="186"/>
        <end position="197"/>
    </location>
</feature>
<dbReference type="Gene3D" id="3.30.890.10">
    <property type="entry name" value="Methyl-cpg-binding Protein 2, Chain A"/>
    <property type="match status" value="1"/>
</dbReference>
<feature type="non-terminal residue" evidence="8">
    <location>
        <position position="1"/>
    </location>
</feature>
<dbReference type="PANTHER" id="PTHR34067:SF20">
    <property type="entry name" value="OS08G0206700 PROTEIN"/>
    <property type="match status" value="1"/>
</dbReference>
<feature type="region of interest" description="Disordered" evidence="6">
    <location>
        <begin position="181"/>
        <end position="207"/>
    </location>
</feature>
<keyword evidence="9" id="KW-1185">Reference proteome</keyword>
<keyword evidence="4" id="KW-0804">Transcription</keyword>
<dbReference type="Proteomes" id="UP000824469">
    <property type="component" value="Unassembled WGS sequence"/>
</dbReference>
<evidence type="ECO:0000256" key="1">
    <source>
        <dbReference type="ARBA" id="ARBA00004123"/>
    </source>
</evidence>
<protein>
    <recommendedName>
        <fullName evidence="7">MBD domain-containing protein</fullName>
    </recommendedName>
</protein>
<accession>A0AA38LII6</accession>
<dbReference type="GO" id="GO:0003677">
    <property type="term" value="F:DNA binding"/>
    <property type="evidence" value="ECO:0007669"/>
    <property type="project" value="UniProtKB-KW"/>
</dbReference>
<feature type="compositionally biased region" description="Basic and acidic residues" evidence="6">
    <location>
        <begin position="119"/>
        <end position="135"/>
    </location>
</feature>
<dbReference type="PROSITE" id="PS50982">
    <property type="entry name" value="MBD"/>
    <property type="match status" value="1"/>
</dbReference>
<evidence type="ECO:0000256" key="5">
    <source>
        <dbReference type="ARBA" id="ARBA00023242"/>
    </source>
</evidence>
<dbReference type="InterPro" id="IPR016177">
    <property type="entry name" value="DNA-bd_dom_sf"/>
</dbReference>
<sequence>RSLLHNGVWGGLILAMKGDREKSTPMKKQSKGNSGSDIVPYISSTPHSTRRSKRDVTVIESPDWLPKGWITELKTRVTGETAGFTDKYYYDPVANRRFPSKKKVFEFLEIEYYRGYETKRKKDDPASRTSTEEKTNTTVGGGGTGSTFPNFSTSQNTSGMDANKRPSKVVWVLNSSEESWMPLNDEGMKRSNREGEKLIPPGNSVDS</sequence>
<comment type="caution">
    <text evidence="8">The sequence shown here is derived from an EMBL/GenBank/DDBJ whole genome shotgun (WGS) entry which is preliminary data.</text>
</comment>
<feature type="compositionally biased region" description="Polar residues" evidence="6">
    <location>
        <begin position="148"/>
        <end position="160"/>
    </location>
</feature>
<feature type="compositionally biased region" description="Polar residues" evidence="6">
    <location>
        <begin position="31"/>
        <end position="47"/>
    </location>
</feature>
<evidence type="ECO:0000256" key="6">
    <source>
        <dbReference type="SAM" id="MobiDB-lite"/>
    </source>
</evidence>
<dbReference type="InterPro" id="IPR038945">
    <property type="entry name" value="MBD13-like"/>
</dbReference>
<organism evidence="8 9">
    <name type="scientific">Taxus chinensis</name>
    <name type="common">Chinese yew</name>
    <name type="synonym">Taxus wallichiana var. chinensis</name>
    <dbReference type="NCBI Taxonomy" id="29808"/>
    <lineage>
        <taxon>Eukaryota</taxon>
        <taxon>Viridiplantae</taxon>
        <taxon>Streptophyta</taxon>
        <taxon>Embryophyta</taxon>
        <taxon>Tracheophyta</taxon>
        <taxon>Spermatophyta</taxon>
        <taxon>Pinopsida</taxon>
        <taxon>Pinidae</taxon>
        <taxon>Conifers II</taxon>
        <taxon>Cupressales</taxon>
        <taxon>Taxaceae</taxon>
        <taxon>Taxus</taxon>
    </lineage>
</organism>
<evidence type="ECO:0000256" key="2">
    <source>
        <dbReference type="ARBA" id="ARBA00023015"/>
    </source>
</evidence>
<evidence type="ECO:0000256" key="4">
    <source>
        <dbReference type="ARBA" id="ARBA00023163"/>
    </source>
</evidence>
<keyword evidence="3" id="KW-0238">DNA-binding</keyword>
<keyword evidence="5" id="KW-0539">Nucleus</keyword>
<evidence type="ECO:0000313" key="8">
    <source>
        <dbReference type="EMBL" id="KAH9325101.1"/>
    </source>
</evidence>